<dbReference type="InterPro" id="IPR041095">
    <property type="entry name" value="EFG_II"/>
</dbReference>
<dbReference type="Pfam" id="PF00679">
    <property type="entry name" value="EFG_C"/>
    <property type="match status" value="1"/>
</dbReference>
<evidence type="ECO:0000259" key="9">
    <source>
        <dbReference type="PROSITE" id="PS51722"/>
    </source>
</evidence>
<keyword evidence="11" id="KW-1185">Reference proteome</keyword>
<dbReference type="InterPro" id="IPR020568">
    <property type="entry name" value="Ribosomal_Su5_D2-typ_SF"/>
</dbReference>
<keyword evidence="4 8" id="KW-0251">Elongation factor</keyword>
<dbReference type="Gene3D" id="2.40.30.10">
    <property type="entry name" value="Translation factors"/>
    <property type="match status" value="1"/>
</dbReference>
<feature type="binding site" evidence="8">
    <location>
        <begin position="88"/>
        <end position="92"/>
    </location>
    <ligand>
        <name>GTP</name>
        <dbReference type="ChEBI" id="CHEBI:37565"/>
    </ligand>
</feature>
<dbReference type="CDD" id="cd03713">
    <property type="entry name" value="EFG_mtEFG_C"/>
    <property type="match status" value="1"/>
</dbReference>
<dbReference type="SUPFAM" id="SSF54980">
    <property type="entry name" value="EF-G C-terminal domain-like"/>
    <property type="match status" value="2"/>
</dbReference>
<dbReference type="InterPro" id="IPR035647">
    <property type="entry name" value="EFG_III/V"/>
</dbReference>
<dbReference type="InterPro" id="IPR009022">
    <property type="entry name" value="EFG_III"/>
</dbReference>
<protein>
    <recommendedName>
        <fullName evidence="2 8">Elongation factor G</fullName>
        <shortName evidence="8">EF-G</shortName>
    </recommendedName>
</protein>
<keyword evidence="5 8" id="KW-0648">Protein biosynthesis</keyword>
<dbReference type="SMART" id="SM00889">
    <property type="entry name" value="EFG_IV"/>
    <property type="match status" value="1"/>
</dbReference>
<comment type="similarity">
    <text evidence="1 8">Belongs to the TRAFAC class translation factor GTPase superfamily. Classic translation factor GTPase family. EF-G/EF-2 subfamily.</text>
</comment>
<dbReference type="PANTHER" id="PTHR43261">
    <property type="entry name" value="TRANSLATION ELONGATION FACTOR G-RELATED"/>
    <property type="match status" value="1"/>
</dbReference>
<dbReference type="Gene3D" id="3.30.230.10">
    <property type="match status" value="1"/>
</dbReference>
<dbReference type="NCBIfam" id="NF009381">
    <property type="entry name" value="PRK12740.1-5"/>
    <property type="match status" value="1"/>
</dbReference>
<dbReference type="Pfam" id="PF03144">
    <property type="entry name" value="GTP_EFTU_D2"/>
    <property type="match status" value="1"/>
</dbReference>
<dbReference type="Gene3D" id="3.30.70.870">
    <property type="entry name" value="Elongation Factor G (Translational Gtpase), domain 3"/>
    <property type="match status" value="1"/>
</dbReference>
<dbReference type="InterPro" id="IPR000640">
    <property type="entry name" value="EFG_V-like"/>
</dbReference>
<evidence type="ECO:0000256" key="2">
    <source>
        <dbReference type="ARBA" id="ARBA00017872"/>
    </source>
</evidence>
<feature type="binding site" evidence="8">
    <location>
        <begin position="17"/>
        <end position="24"/>
    </location>
    <ligand>
        <name>GTP</name>
        <dbReference type="ChEBI" id="CHEBI:37565"/>
    </ligand>
</feature>
<name>A0ABV4B9C8_9GAMM</name>
<dbReference type="Pfam" id="PF03764">
    <property type="entry name" value="EFG_IV"/>
    <property type="match status" value="1"/>
</dbReference>
<dbReference type="PRINTS" id="PR00315">
    <property type="entry name" value="ELONGATNFCT"/>
</dbReference>
<dbReference type="PROSITE" id="PS51722">
    <property type="entry name" value="G_TR_2"/>
    <property type="match status" value="1"/>
</dbReference>
<dbReference type="SMART" id="SM00838">
    <property type="entry name" value="EFG_C"/>
    <property type="match status" value="1"/>
</dbReference>
<sequence length="698" mass="76644">MARSTPIERYRNLGIMAHIDAGKTTTTERILFYTGVSHKLGEVHDGAATMDWMEQEQERGITITSAATTCFWKGMDMARPEYRINIIDTPGHVDFTIEVERSLRVLDGACAVFCAVGGVEPQSETVWRQADKYQVPRLAFVNKMDRMGANFLRVVQQVRDRLGGNAVPLQLPIGAEEHFKGVVDLVRMQAIYWDDDSKGMQFELAEIPAELAGQCDEWRGHLVEAAAEANDELMEKYLEGVELTREEIMGGLRARTLKGEIVPMLCGSAFKNKGVQAMLDAVIDYLPSPVDVPPIRGVLDDAAETEGERAASDDAPFAALAFKIATDPFVGTLTFFRVYSGVLGSGDTVFNPVKGRKERVGRILQMHANERKEIKEVRAGDIAAAVGLKDVTTGDTLCDLNKVITLERMEFPEPVISVAVEPKTKADQEKMGVALSKLAQEDPSFRVNTDQESGQTIISGMGELHLEIIVDRMRREFKVEANVGAPQVSYRETIRQSVEQEGRFVRQSGGRGQFGHVYLRIEPQEPGAGYSFVNGIVGGVVPKEYIPAVDKGIQEAMANGVLAGFPMVDIKVTLYDGSYHEVDSSEMAFKIAGSIGFKEGCGKAKPVLLEPIMKVEVVTPEDYMGDVMGDLNSRRGMVQGMDDAPSGKIIRAEVPLAEMFGYATDLRSATQGRATYSMEFSKYNEVPASIAEAVAKKQ</sequence>
<gene>
    <name evidence="8 10" type="primary">fusA</name>
    <name evidence="10" type="ORF">ABC977_00860</name>
</gene>
<comment type="caution">
    <text evidence="10">The sequence shown here is derived from an EMBL/GenBank/DDBJ whole genome shotgun (WGS) entry which is preliminary data.</text>
</comment>
<comment type="subcellular location">
    <subcellularLocation>
        <location evidence="8">Cytoplasm</location>
    </subcellularLocation>
</comment>
<dbReference type="Proteomes" id="UP001564408">
    <property type="component" value="Unassembled WGS sequence"/>
</dbReference>
<dbReference type="EMBL" id="JBDKXB010000001">
    <property type="protein sequence ID" value="MEY6430952.1"/>
    <property type="molecule type" value="Genomic_DNA"/>
</dbReference>
<keyword evidence="3 8" id="KW-0547">Nucleotide-binding</keyword>
<dbReference type="CDD" id="cd04088">
    <property type="entry name" value="EFG_mtEFG_II"/>
    <property type="match status" value="1"/>
</dbReference>
<dbReference type="SUPFAM" id="SSF54211">
    <property type="entry name" value="Ribosomal protein S5 domain 2-like"/>
    <property type="match status" value="1"/>
</dbReference>
<dbReference type="NCBIfam" id="TIGR00484">
    <property type="entry name" value="EF-G"/>
    <property type="match status" value="1"/>
</dbReference>
<feature type="domain" description="Tr-type G" evidence="9">
    <location>
        <begin position="8"/>
        <end position="290"/>
    </location>
</feature>
<dbReference type="NCBIfam" id="NF009379">
    <property type="entry name" value="PRK12740.1-3"/>
    <property type="match status" value="1"/>
</dbReference>
<dbReference type="InterPro" id="IPR000795">
    <property type="entry name" value="T_Tr_GTP-bd_dom"/>
</dbReference>
<organism evidence="10 11">
    <name type="scientific">Thioalkalicoccus limnaeus</name>
    <dbReference type="NCBI Taxonomy" id="120681"/>
    <lineage>
        <taxon>Bacteria</taxon>
        <taxon>Pseudomonadati</taxon>
        <taxon>Pseudomonadota</taxon>
        <taxon>Gammaproteobacteria</taxon>
        <taxon>Chromatiales</taxon>
        <taxon>Chromatiaceae</taxon>
        <taxon>Thioalkalicoccus</taxon>
    </lineage>
</organism>
<dbReference type="SUPFAM" id="SSF52540">
    <property type="entry name" value="P-loop containing nucleoside triphosphate hydrolases"/>
    <property type="match status" value="1"/>
</dbReference>
<keyword evidence="6 8" id="KW-0342">GTP-binding</keyword>
<dbReference type="Pfam" id="PF14492">
    <property type="entry name" value="EFG_III"/>
    <property type="match status" value="1"/>
</dbReference>
<evidence type="ECO:0000256" key="4">
    <source>
        <dbReference type="ARBA" id="ARBA00022768"/>
    </source>
</evidence>
<dbReference type="InterPro" id="IPR035649">
    <property type="entry name" value="EFG_V"/>
</dbReference>
<dbReference type="HAMAP" id="MF_00054_B">
    <property type="entry name" value="EF_G_EF_2_B"/>
    <property type="match status" value="1"/>
</dbReference>
<dbReference type="Gene3D" id="3.30.70.240">
    <property type="match status" value="1"/>
</dbReference>
<dbReference type="InterPro" id="IPR047872">
    <property type="entry name" value="EFG_IV"/>
</dbReference>
<dbReference type="InterPro" id="IPR014721">
    <property type="entry name" value="Ribsml_uS5_D2-typ_fold_subgr"/>
</dbReference>
<dbReference type="InterPro" id="IPR004161">
    <property type="entry name" value="EFTu-like_2"/>
</dbReference>
<dbReference type="InterPro" id="IPR009000">
    <property type="entry name" value="Transl_B-barrel_sf"/>
</dbReference>
<dbReference type="InterPro" id="IPR004540">
    <property type="entry name" value="Transl_elong_EFG/EF2"/>
</dbReference>
<feature type="binding site" evidence="8">
    <location>
        <begin position="142"/>
        <end position="145"/>
    </location>
    <ligand>
        <name>GTP</name>
        <dbReference type="ChEBI" id="CHEBI:37565"/>
    </ligand>
</feature>
<evidence type="ECO:0000256" key="1">
    <source>
        <dbReference type="ARBA" id="ARBA00005870"/>
    </source>
</evidence>
<dbReference type="GO" id="GO:0003746">
    <property type="term" value="F:translation elongation factor activity"/>
    <property type="evidence" value="ECO:0007669"/>
    <property type="project" value="UniProtKB-KW"/>
</dbReference>
<evidence type="ECO:0000256" key="7">
    <source>
        <dbReference type="ARBA" id="ARBA00024731"/>
    </source>
</evidence>
<dbReference type="RefSeq" id="WP_369665332.1">
    <property type="nucleotide sequence ID" value="NZ_JBDKXB010000001.1"/>
</dbReference>
<evidence type="ECO:0000313" key="10">
    <source>
        <dbReference type="EMBL" id="MEY6430952.1"/>
    </source>
</evidence>
<proteinExistence type="inferred from homology"/>
<evidence type="ECO:0000256" key="5">
    <source>
        <dbReference type="ARBA" id="ARBA00022917"/>
    </source>
</evidence>
<dbReference type="SUPFAM" id="SSF50447">
    <property type="entry name" value="Translation proteins"/>
    <property type="match status" value="1"/>
</dbReference>
<evidence type="ECO:0000256" key="8">
    <source>
        <dbReference type="HAMAP-Rule" id="MF_00054"/>
    </source>
</evidence>
<comment type="function">
    <text evidence="7 8">Catalyzes the GTP-dependent ribosomal translocation step during translation elongation. During this step, the ribosome changes from the pre-translocational (PRE) to the post-translocational (POST) state as the newly formed A-site-bound peptidyl-tRNA and P-site-bound deacylated tRNA move to the P and E sites, respectively. Catalyzes the coordinated movement of the two tRNA molecules, the mRNA and conformational changes in the ribosome.</text>
</comment>
<reference evidence="10 11" key="1">
    <citation type="submission" date="2024-05" db="EMBL/GenBank/DDBJ databases">
        <title>Genome Sequence and Characterization of the New Strain Purple Sulfur Bacterium of Genus Thioalkalicoccus.</title>
        <authorList>
            <person name="Bryantseva I.A."/>
            <person name="Kyndt J.A."/>
            <person name="Imhoff J.F."/>
        </authorList>
    </citation>
    <scope>NUCLEOTIDE SEQUENCE [LARGE SCALE GENOMIC DNA]</scope>
    <source>
        <strain evidence="10 11">Um2</strain>
    </source>
</reference>
<dbReference type="InterPro" id="IPR027417">
    <property type="entry name" value="P-loop_NTPase"/>
</dbReference>
<evidence type="ECO:0000256" key="6">
    <source>
        <dbReference type="ARBA" id="ARBA00023134"/>
    </source>
</evidence>
<dbReference type="InterPro" id="IPR005517">
    <property type="entry name" value="Transl_elong_EFG/EF2_IV"/>
</dbReference>
<dbReference type="NCBIfam" id="TIGR00231">
    <property type="entry name" value="small_GTP"/>
    <property type="match status" value="1"/>
</dbReference>
<dbReference type="CDD" id="cd16262">
    <property type="entry name" value="EFG_III"/>
    <property type="match status" value="1"/>
</dbReference>
<dbReference type="CDD" id="cd01886">
    <property type="entry name" value="EF-G"/>
    <property type="match status" value="1"/>
</dbReference>
<evidence type="ECO:0000313" key="11">
    <source>
        <dbReference type="Proteomes" id="UP001564408"/>
    </source>
</evidence>
<accession>A0ABV4B9C8</accession>
<evidence type="ECO:0000256" key="3">
    <source>
        <dbReference type="ARBA" id="ARBA00022741"/>
    </source>
</evidence>
<dbReference type="InterPro" id="IPR031157">
    <property type="entry name" value="G_TR_CS"/>
</dbReference>
<dbReference type="Gene3D" id="3.40.50.300">
    <property type="entry name" value="P-loop containing nucleotide triphosphate hydrolases"/>
    <property type="match status" value="1"/>
</dbReference>
<dbReference type="Pfam" id="PF00009">
    <property type="entry name" value="GTP_EFTU"/>
    <property type="match status" value="1"/>
</dbReference>
<dbReference type="PANTHER" id="PTHR43261:SF1">
    <property type="entry name" value="RIBOSOME-RELEASING FACTOR 2, MITOCHONDRIAL"/>
    <property type="match status" value="1"/>
</dbReference>
<dbReference type="PROSITE" id="PS00301">
    <property type="entry name" value="G_TR_1"/>
    <property type="match status" value="1"/>
</dbReference>
<dbReference type="InterPro" id="IPR005225">
    <property type="entry name" value="Small_GTP-bd"/>
</dbReference>
<dbReference type="CDD" id="cd01434">
    <property type="entry name" value="EFG_mtEFG1_IV"/>
    <property type="match status" value="1"/>
</dbReference>
<keyword evidence="8" id="KW-0963">Cytoplasm</keyword>